<protein>
    <recommendedName>
        <fullName evidence="2">Amidohydrolase-related domain-containing protein</fullName>
    </recommendedName>
</protein>
<sequence>MSFLDSVKNVVDRLENSWVSVAQIACLNPAILAGVEQRKGSLTPGKDADILVLDEALDLEAVWCRGVLQPLAK</sequence>
<dbReference type="Gene3D" id="3.20.20.140">
    <property type="entry name" value="Metal-dependent hydrolases"/>
    <property type="match status" value="1"/>
</dbReference>
<organism evidence="3">
    <name type="scientific">bioreactor metagenome</name>
    <dbReference type="NCBI Taxonomy" id="1076179"/>
    <lineage>
        <taxon>unclassified sequences</taxon>
        <taxon>metagenomes</taxon>
        <taxon>ecological metagenomes</taxon>
    </lineage>
</organism>
<name>A0A645HZ72_9ZZZZ</name>
<gene>
    <name evidence="3" type="ORF">SDC9_191049</name>
</gene>
<feature type="domain" description="Amidohydrolase-related" evidence="2">
    <location>
        <begin position="7"/>
        <end position="59"/>
    </location>
</feature>
<dbReference type="GO" id="GO:0008448">
    <property type="term" value="F:N-acetylglucosamine-6-phosphate deacetylase activity"/>
    <property type="evidence" value="ECO:0007669"/>
    <property type="project" value="TreeGrafter"/>
</dbReference>
<dbReference type="AlphaFoldDB" id="A0A645HZ72"/>
<reference evidence="3" key="1">
    <citation type="submission" date="2019-08" db="EMBL/GenBank/DDBJ databases">
        <authorList>
            <person name="Kucharzyk K."/>
            <person name="Murdoch R.W."/>
            <person name="Higgins S."/>
            <person name="Loffler F."/>
        </authorList>
    </citation>
    <scope>NUCLEOTIDE SEQUENCE</scope>
</reference>
<evidence type="ECO:0000313" key="3">
    <source>
        <dbReference type="EMBL" id="MPN43489.1"/>
    </source>
</evidence>
<accession>A0A645HZ72</accession>
<dbReference type="Gene3D" id="2.30.40.10">
    <property type="entry name" value="Urease, subunit C, domain 1"/>
    <property type="match status" value="1"/>
</dbReference>
<keyword evidence="1" id="KW-0378">Hydrolase</keyword>
<dbReference type="InterPro" id="IPR006680">
    <property type="entry name" value="Amidohydro-rel"/>
</dbReference>
<dbReference type="PANTHER" id="PTHR11113:SF14">
    <property type="entry name" value="N-ACETYLGLUCOSAMINE-6-PHOSPHATE DEACETYLASE"/>
    <property type="match status" value="1"/>
</dbReference>
<dbReference type="Pfam" id="PF01979">
    <property type="entry name" value="Amidohydro_1"/>
    <property type="match status" value="1"/>
</dbReference>
<dbReference type="EMBL" id="VSSQ01101923">
    <property type="protein sequence ID" value="MPN43489.1"/>
    <property type="molecule type" value="Genomic_DNA"/>
</dbReference>
<evidence type="ECO:0000259" key="2">
    <source>
        <dbReference type="Pfam" id="PF01979"/>
    </source>
</evidence>
<proteinExistence type="predicted"/>
<comment type="caution">
    <text evidence="3">The sequence shown here is derived from an EMBL/GenBank/DDBJ whole genome shotgun (WGS) entry which is preliminary data.</text>
</comment>
<dbReference type="SUPFAM" id="SSF51338">
    <property type="entry name" value="Composite domain of metallo-dependent hydrolases"/>
    <property type="match status" value="1"/>
</dbReference>
<dbReference type="GO" id="GO:0006046">
    <property type="term" value="P:N-acetylglucosamine catabolic process"/>
    <property type="evidence" value="ECO:0007669"/>
    <property type="project" value="TreeGrafter"/>
</dbReference>
<dbReference type="PANTHER" id="PTHR11113">
    <property type="entry name" value="N-ACETYLGLUCOSAMINE-6-PHOSPHATE DEACETYLASE"/>
    <property type="match status" value="1"/>
</dbReference>
<dbReference type="InterPro" id="IPR011059">
    <property type="entry name" value="Metal-dep_hydrolase_composite"/>
</dbReference>
<evidence type="ECO:0000256" key="1">
    <source>
        <dbReference type="ARBA" id="ARBA00022801"/>
    </source>
</evidence>